<dbReference type="EMBL" id="JAGGDJ010000042">
    <property type="protein sequence ID" value="MBO7747917.1"/>
    <property type="molecule type" value="Genomic_DNA"/>
</dbReference>
<evidence type="ECO:0000313" key="2">
    <source>
        <dbReference type="EMBL" id="MBO7747917.1"/>
    </source>
</evidence>
<reference evidence="2 3" key="1">
    <citation type="submission" date="2021-03" db="EMBL/GenBank/DDBJ databases">
        <title>Paenibacillus artemisicola MWE-103 whole genome sequence.</title>
        <authorList>
            <person name="Ham Y.J."/>
        </authorList>
    </citation>
    <scope>NUCLEOTIDE SEQUENCE [LARGE SCALE GENOMIC DNA]</scope>
    <source>
        <strain evidence="2 3">MWE-103</strain>
    </source>
</reference>
<protein>
    <submittedName>
        <fullName evidence="2">Peptidase M23</fullName>
    </submittedName>
</protein>
<gene>
    <name evidence="2" type="ORF">I8J29_27370</name>
</gene>
<dbReference type="RefSeq" id="WP_208850529.1">
    <property type="nucleotide sequence ID" value="NZ_JAGGDJ010000042.1"/>
</dbReference>
<feature type="region of interest" description="Disordered" evidence="1">
    <location>
        <begin position="100"/>
        <end position="124"/>
    </location>
</feature>
<name>A0ABS3WHX0_9BACL</name>
<keyword evidence="3" id="KW-1185">Reference proteome</keyword>
<dbReference type="Proteomes" id="UP000670947">
    <property type="component" value="Unassembled WGS sequence"/>
</dbReference>
<proteinExistence type="predicted"/>
<comment type="caution">
    <text evidence="2">The sequence shown here is derived from an EMBL/GenBank/DDBJ whole genome shotgun (WGS) entry which is preliminary data.</text>
</comment>
<feature type="compositionally biased region" description="Polar residues" evidence="1">
    <location>
        <begin position="109"/>
        <end position="124"/>
    </location>
</feature>
<sequence>MLTNQLMNVTNKRVADLDSIILVNANSTIKLIDMQIQMFNELEDQTEDKQLLNQVGEQLSLLKDARLMVSLVHKIVVQNALSEHEKKVLMRILSNLRQPHPTIEEKNGIETQNNLSTSSSYEGT</sequence>
<organism evidence="2 3">
    <name type="scientific">Paenibacillus artemisiicola</name>
    <dbReference type="NCBI Taxonomy" id="1172618"/>
    <lineage>
        <taxon>Bacteria</taxon>
        <taxon>Bacillati</taxon>
        <taxon>Bacillota</taxon>
        <taxon>Bacilli</taxon>
        <taxon>Bacillales</taxon>
        <taxon>Paenibacillaceae</taxon>
        <taxon>Paenibacillus</taxon>
    </lineage>
</organism>
<evidence type="ECO:0000313" key="3">
    <source>
        <dbReference type="Proteomes" id="UP000670947"/>
    </source>
</evidence>
<evidence type="ECO:0000256" key="1">
    <source>
        <dbReference type="SAM" id="MobiDB-lite"/>
    </source>
</evidence>
<accession>A0ABS3WHX0</accession>